<evidence type="ECO:0000313" key="3">
    <source>
        <dbReference type="WBParaSite" id="EVEC_0000426001-mRNA-1"/>
    </source>
</evidence>
<gene>
    <name evidence="1" type="ORF">EVEC_LOCUS3968</name>
</gene>
<reference evidence="1 2" key="2">
    <citation type="submission" date="2018-10" db="EMBL/GenBank/DDBJ databases">
        <authorList>
            <consortium name="Pathogen Informatics"/>
        </authorList>
    </citation>
    <scope>NUCLEOTIDE SEQUENCE [LARGE SCALE GENOMIC DNA]</scope>
</reference>
<protein>
    <submittedName>
        <fullName evidence="3">Secreted protein</fullName>
    </submittedName>
</protein>
<name>A0A0N4V2M8_ENTVE</name>
<sequence length="115" mass="13139">MNLLLFIVISVVVGDKLPEIEVLHDLLHNSYDEKLLDYLDDGKNGPTSQVLAQVEAIVQRQPQYIQDKSKAILLLLLESQQSCIICSETNLLSIFLSEEYTFNCVFYEVTEIIVY</sequence>
<reference evidence="3" key="1">
    <citation type="submission" date="2017-02" db="UniProtKB">
        <authorList>
            <consortium name="WormBaseParasite"/>
        </authorList>
    </citation>
    <scope>IDENTIFICATION</scope>
</reference>
<organism evidence="3">
    <name type="scientific">Enterobius vermicularis</name>
    <name type="common">Human pinworm</name>
    <dbReference type="NCBI Taxonomy" id="51028"/>
    <lineage>
        <taxon>Eukaryota</taxon>
        <taxon>Metazoa</taxon>
        <taxon>Ecdysozoa</taxon>
        <taxon>Nematoda</taxon>
        <taxon>Chromadorea</taxon>
        <taxon>Rhabditida</taxon>
        <taxon>Spirurina</taxon>
        <taxon>Oxyuridomorpha</taxon>
        <taxon>Oxyuroidea</taxon>
        <taxon>Oxyuridae</taxon>
        <taxon>Enterobius</taxon>
    </lineage>
</organism>
<dbReference type="AlphaFoldDB" id="A0A0N4V2M8"/>
<evidence type="ECO:0000313" key="2">
    <source>
        <dbReference type="Proteomes" id="UP000274131"/>
    </source>
</evidence>
<evidence type="ECO:0000313" key="1">
    <source>
        <dbReference type="EMBL" id="VDD89132.1"/>
    </source>
</evidence>
<dbReference type="WBParaSite" id="EVEC_0000426001-mRNA-1">
    <property type="protein sequence ID" value="EVEC_0000426001-mRNA-1"/>
    <property type="gene ID" value="EVEC_0000426001"/>
</dbReference>
<keyword evidence="2" id="KW-1185">Reference proteome</keyword>
<dbReference type="Proteomes" id="UP000274131">
    <property type="component" value="Unassembled WGS sequence"/>
</dbReference>
<proteinExistence type="predicted"/>
<accession>A0A0N4V2M8</accession>
<dbReference type="EMBL" id="UXUI01007728">
    <property type="protein sequence ID" value="VDD89132.1"/>
    <property type="molecule type" value="Genomic_DNA"/>
</dbReference>